<keyword evidence="1" id="KW-0812">Transmembrane</keyword>
<sequence length="280" mass="32326">MKIISKGKVLNSAEFYKKKQRRRRIKLALLFIGLISLLSLLIYLSRYEQFLIAEVRVPGEEVIDKDKIVSRVESLLSGYYLWIIPRANALFYPKHTIEDSLLVEFPRFKSVDLSLSEIQTLIVTVEEREPFALYCVGTPECFFVDEEGLIFALAPSFSGAVYFIYTTESPIESPLGQKFLSVEEFKKLSRFMDTLEILDIYPVSLKVGDDEYSLSLPNLPAGRQGGGEIMWRKDSNLDLVYSNLEAFLSDDSIRVQENFLEKILYLDLRTDNKVFYKFKD</sequence>
<organism evidence="2 3">
    <name type="scientific">Candidatus Doudnabacteria bacterium RIFCSPHIGHO2_01_FULL_49_9</name>
    <dbReference type="NCBI Taxonomy" id="1817827"/>
    <lineage>
        <taxon>Bacteria</taxon>
        <taxon>Candidatus Doudnaibacteriota</taxon>
    </lineage>
</organism>
<dbReference type="Proteomes" id="UP000176339">
    <property type="component" value="Unassembled WGS sequence"/>
</dbReference>
<name>A0A1F5NYY6_9BACT</name>
<reference evidence="2 3" key="1">
    <citation type="journal article" date="2016" name="Nat. Commun.">
        <title>Thousands of microbial genomes shed light on interconnected biogeochemical processes in an aquifer system.</title>
        <authorList>
            <person name="Anantharaman K."/>
            <person name="Brown C.T."/>
            <person name="Hug L.A."/>
            <person name="Sharon I."/>
            <person name="Castelle C.J."/>
            <person name="Probst A.J."/>
            <person name="Thomas B.C."/>
            <person name="Singh A."/>
            <person name="Wilkins M.J."/>
            <person name="Karaoz U."/>
            <person name="Brodie E.L."/>
            <person name="Williams K.H."/>
            <person name="Hubbard S.S."/>
            <person name="Banfield J.F."/>
        </authorList>
    </citation>
    <scope>NUCLEOTIDE SEQUENCE [LARGE SCALE GENOMIC DNA]</scope>
</reference>
<keyword evidence="1" id="KW-0472">Membrane</keyword>
<evidence type="ECO:0008006" key="4">
    <source>
        <dbReference type="Google" id="ProtNLM"/>
    </source>
</evidence>
<gene>
    <name evidence="2" type="ORF">A2846_01265</name>
</gene>
<keyword evidence="1" id="KW-1133">Transmembrane helix</keyword>
<evidence type="ECO:0000256" key="1">
    <source>
        <dbReference type="SAM" id="Phobius"/>
    </source>
</evidence>
<proteinExistence type="predicted"/>
<evidence type="ECO:0000313" key="3">
    <source>
        <dbReference type="Proteomes" id="UP000176339"/>
    </source>
</evidence>
<protein>
    <recommendedName>
        <fullName evidence="4">POTRA domain-containing protein</fullName>
    </recommendedName>
</protein>
<feature type="transmembrane region" description="Helical" evidence="1">
    <location>
        <begin position="27"/>
        <end position="44"/>
    </location>
</feature>
<dbReference type="EMBL" id="MFEN01000062">
    <property type="protein sequence ID" value="OGE82858.1"/>
    <property type="molecule type" value="Genomic_DNA"/>
</dbReference>
<evidence type="ECO:0000313" key="2">
    <source>
        <dbReference type="EMBL" id="OGE82858.1"/>
    </source>
</evidence>
<dbReference type="AlphaFoldDB" id="A0A1F5NYY6"/>
<comment type="caution">
    <text evidence="2">The sequence shown here is derived from an EMBL/GenBank/DDBJ whole genome shotgun (WGS) entry which is preliminary data.</text>
</comment>
<accession>A0A1F5NYY6</accession>